<dbReference type="GO" id="GO:0015031">
    <property type="term" value="P:protein transport"/>
    <property type="evidence" value="ECO:0007669"/>
    <property type="project" value="UniProtKB-KW"/>
</dbReference>
<evidence type="ECO:0000256" key="8">
    <source>
        <dbReference type="ARBA" id="ARBA00023136"/>
    </source>
</evidence>
<reference evidence="12 13" key="2">
    <citation type="submission" date="2016-08" db="EMBL/GenBank/DDBJ databases">
        <title>Pervasive Adenine N6-methylation of Active Genes in Fungi.</title>
        <authorList>
            <consortium name="DOE Joint Genome Institute"/>
            <person name="Mondo S.J."/>
            <person name="Dannebaum R.O."/>
            <person name="Kuo R.C."/>
            <person name="Labutti K."/>
            <person name="Haridas S."/>
            <person name="Kuo A."/>
            <person name="Salamov A."/>
            <person name="Ahrendt S.R."/>
            <person name="Lipzen A."/>
            <person name="Sullivan W."/>
            <person name="Andreopoulos W.B."/>
            <person name="Clum A."/>
            <person name="Lindquist E."/>
            <person name="Daum C."/>
            <person name="Ramamoorthy G.K."/>
            <person name="Gryganskyi A."/>
            <person name="Culley D."/>
            <person name="Magnuson J.K."/>
            <person name="James T.Y."/>
            <person name="O'Malley M.A."/>
            <person name="Stajich J.E."/>
            <person name="Spatafora J.W."/>
            <person name="Visel A."/>
            <person name="Grigoriev I.V."/>
        </authorList>
    </citation>
    <scope>NUCLEOTIDE SEQUENCE [LARGE SCALE GENOMIC DNA]</scope>
    <source>
        <strain evidence="12 13">S4</strain>
    </source>
</reference>
<dbReference type="InterPro" id="IPR023175">
    <property type="entry name" value="Vta1/CALS_N_sf"/>
</dbReference>
<dbReference type="STRING" id="1754192.A0A1Y1WUY5"/>
<evidence type="ECO:0000256" key="6">
    <source>
        <dbReference type="ARBA" id="ARBA00022753"/>
    </source>
</evidence>
<protein>
    <submittedName>
        <fullName evidence="12">DUF605-domain-containing protein</fullName>
    </submittedName>
</protein>
<feature type="domain" description="Vta1 C-terminal" evidence="11">
    <location>
        <begin position="451"/>
        <end position="484"/>
    </location>
</feature>
<proteinExistence type="inferred from homology"/>
<evidence type="ECO:0000259" key="11">
    <source>
        <dbReference type="Pfam" id="PF18097"/>
    </source>
</evidence>
<accession>A0A1Y1WUY5</accession>
<feature type="domain" description="Vta1/callose synthase N-terminal" evidence="10">
    <location>
        <begin position="13"/>
        <end position="157"/>
    </location>
</feature>
<comment type="subcellular location">
    <subcellularLocation>
        <location evidence="2">Cytoplasm</location>
    </subcellularLocation>
    <subcellularLocation>
        <location evidence="1">Endosome membrane</location>
        <topology evidence="1">Peripheral membrane protein</topology>
    </subcellularLocation>
</comment>
<evidence type="ECO:0000256" key="1">
    <source>
        <dbReference type="ARBA" id="ARBA00004481"/>
    </source>
</evidence>
<dbReference type="Pfam" id="PF18097">
    <property type="entry name" value="Vta1_C"/>
    <property type="match status" value="1"/>
</dbReference>
<dbReference type="OrthoDB" id="391137at2759"/>
<dbReference type="GO" id="GO:0005771">
    <property type="term" value="C:multivesicular body"/>
    <property type="evidence" value="ECO:0007669"/>
    <property type="project" value="TreeGrafter"/>
</dbReference>
<keyword evidence="6" id="KW-0967">Endosome</keyword>
<keyword evidence="13" id="KW-1185">Reference proteome</keyword>
<name>A0A1Y1WUY5_9FUNG</name>
<keyword evidence="5" id="KW-0963">Cytoplasm</keyword>
<dbReference type="Gene3D" id="1.25.40.270">
    <property type="entry name" value="Vacuolar protein sorting-associated protein vta1"/>
    <property type="match status" value="1"/>
</dbReference>
<dbReference type="PANTHER" id="PTHR46009">
    <property type="entry name" value="VACUOLAR PROTEIN SORTING-ASSOCIATED PROTEIN VTA1 HOMOLOG"/>
    <property type="match status" value="1"/>
</dbReference>
<sequence length="494" mass="55700">MVLGNPPPELKVITPFVQRAKELTNIYPLISYYCLLQAANDGIKENVKTKECHNYLKELFDELELRKKNLSTEGSINSEENMAKAKLQITNLALNSFKKADDEDRSGNATKKTARTFHASSTFFEVLQCFGDLDEDIEKKIKYAKWKAADIMKAIREGRTPVPGSPGGNKKDNLEDELPSSSNEGINLNDNMPENQNINTMNDNFGRMNINDNNYNNMSSDPTEYNSPQQTRPSYPPYGPGNNDNDELNNLMNEMSPTSPSMQNNYQNNMNNMNNYNQNNMNNMNNYNQNNMNNMNNYNQNNMNNMNNYNQNDMNNMNNYNQNYNNGAPALPPRQQMSAGGPNYNNNNGAPMLPPRQQGGFDDSMFPSTPTNKPDSNYSSNSNLGSTGSMNNSGNQSPYNTNSNGNNNSLNLPTVPKNTFKEDPFANSNSLDEDSYSDDEIDYPYDPAVLMDAQKHSRFAISALQYDDVQTAIKNLRIALNLLEPYQNIQQKGH</sequence>
<dbReference type="PANTHER" id="PTHR46009:SF1">
    <property type="entry name" value="VACUOLAR PROTEIN SORTING-ASSOCIATED PROTEIN VTA1 HOMOLOG"/>
    <property type="match status" value="1"/>
</dbReference>
<dbReference type="InterPro" id="IPR039431">
    <property type="entry name" value="Vta1/CALS_N"/>
</dbReference>
<dbReference type="Pfam" id="PF04652">
    <property type="entry name" value="Vta1"/>
    <property type="match status" value="1"/>
</dbReference>
<feature type="compositionally biased region" description="Low complexity" evidence="9">
    <location>
        <begin position="339"/>
        <end position="351"/>
    </location>
</feature>
<reference evidence="12 13" key="1">
    <citation type="submission" date="2016-08" db="EMBL/GenBank/DDBJ databases">
        <title>A Parts List for Fungal Cellulosomes Revealed by Comparative Genomics.</title>
        <authorList>
            <consortium name="DOE Joint Genome Institute"/>
            <person name="Haitjema C.H."/>
            <person name="Gilmore S.P."/>
            <person name="Henske J.K."/>
            <person name="Solomon K.V."/>
            <person name="De Groot R."/>
            <person name="Kuo A."/>
            <person name="Mondo S.J."/>
            <person name="Salamov A.A."/>
            <person name="Labutti K."/>
            <person name="Zhao Z."/>
            <person name="Chiniquy J."/>
            <person name="Barry K."/>
            <person name="Brewer H.M."/>
            <person name="Purvine S.O."/>
            <person name="Wright A.T."/>
            <person name="Boxma B."/>
            <person name="Van Alen T."/>
            <person name="Hackstein J.H."/>
            <person name="Baker S.E."/>
            <person name="Grigoriev I.V."/>
            <person name="O'Malley M.A."/>
        </authorList>
    </citation>
    <scope>NUCLEOTIDE SEQUENCE [LARGE SCALE GENOMIC DNA]</scope>
    <source>
        <strain evidence="12 13">S4</strain>
    </source>
</reference>
<dbReference type="InterPro" id="IPR041212">
    <property type="entry name" value="Vta1_C"/>
</dbReference>
<comment type="caution">
    <text evidence="12">The sequence shown here is derived from an EMBL/GenBank/DDBJ whole genome shotgun (WGS) entry which is preliminary data.</text>
</comment>
<feature type="compositionally biased region" description="Low complexity" evidence="9">
    <location>
        <begin position="395"/>
        <end position="411"/>
    </location>
</feature>
<dbReference type="GO" id="GO:0010008">
    <property type="term" value="C:endosome membrane"/>
    <property type="evidence" value="ECO:0007669"/>
    <property type="project" value="UniProtKB-SubCell"/>
</dbReference>
<dbReference type="EMBL" id="MCFG01000264">
    <property type="protein sequence ID" value="ORX77108.1"/>
    <property type="molecule type" value="Genomic_DNA"/>
</dbReference>
<evidence type="ECO:0000256" key="5">
    <source>
        <dbReference type="ARBA" id="ARBA00022490"/>
    </source>
</evidence>
<feature type="region of interest" description="Disordered" evidence="9">
    <location>
        <begin position="307"/>
        <end position="438"/>
    </location>
</feature>
<dbReference type="GO" id="GO:0032511">
    <property type="term" value="P:late endosome to vacuole transport via multivesicular body sorting pathway"/>
    <property type="evidence" value="ECO:0007669"/>
    <property type="project" value="InterPro"/>
</dbReference>
<feature type="region of interest" description="Disordered" evidence="9">
    <location>
        <begin position="210"/>
        <end position="243"/>
    </location>
</feature>
<evidence type="ECO:0000259" key="10">
    <source>
        <dbReference type="Pfam" id="PF04652"/>
    </source>
</evidence>
<dbReference type="Proteomes" id="UP000193944">
    <property type="component" value="Unassembled WGS sequence"/>
</dbReference>
<feature type="region of interest" description="Disordered" evidence="9">
    <location>
        <begin position="157"/>
        <end position="192"/>
    </location>
</feature>
<feature type="compositionally biased region" description="Polar residues" evidence="9">
    <location>
        <begin position="218"/>
        <end position="233"/>
    </location>
</feature>
<feature type="compositionally biased region" description="Polar residues" evidence="9">
    <location>
        <begin position="366"/>
        <end position="394"/>
    </location>
</feature>
<keyword evidence="8" id="KW-0472">Membrane</keyword>
<gene>
    <name evidence="12" type="ORF">BCR32DRAFT_270852</name>
</gene>
<evidence type="ECO:0000256" key="3">
    <source>
        <dbReference type="ARBA" id="ARBA00007895"/>
    </source>
</evidence>
<dbReference type="Gene3D" id="1.20.5.420">
    <property type="entry name" value="Immunoglobulin FC, subunit C"/>
    <property type="match status" value="1"/>
</dbReference>
<evidence type="ECO:0000256" key="2">
    <source>
        <dbReference type="ARBA" id="ARBA00004496"/>
    </source>
</evidence>
<evidence type="ECO:0000313" key="13">
    <source>
        <dbReference type="Proteomes" id="UP000193944"/>
    </source>
</evidence>
<comment type="similarity">
    <text evidence="3">Belongs to the VTA1 family.</text>
</comment>
<feature type="compositionally biased region" description="Polar residues" evidence="9">
    <location>
        <begin position="179"/>
        <end position="192"/>
    </location>
</feature>
<feature type="compositionally biased region" description="Low complexity" evidence="9">
    <location>
        <begin position="307"/>
        <end position="326"/>
    </location>
</feature>
<keyword evidence="4" id="KW-0813">Transport</keyword>
<dbReference type="AlphaFoldDB" id="A0A1Y1WUY5"/>
<evidence type="ECO:0000256" key="4">
    <source>
        <dbReference type="ARBA" id="ARBA00022448"/>
    </source>
</evidence>
<dbReference type="InterPro" id="IPR044538">
    <property type="entry name" value="Vta1-like"/>
</dbReference>
<evidence type="ECO:0000256" key="7">
    <source>
        <dbReference type="ARBA" id="ARBA00022927"/>
    </source>
</evidence>
<keyword evidence="7" id="KW-0653">Protein transport</keyword>
<evidence type="ECO:0000313" key="12">
    <source>
        <dbReference type="EMBL" id="ORX77108.1"/>
    </source>
</evidence>
<organism evidence="12 13">
    <name type="scientific">Anaeromyces robustus</name>
    <dbReference type="NCBI Taxonomy" id="1754192"/>
    <lineage>
        <taxon>Eukaryota</taxon>
        <taxon>Fungi</taxon>
        <taxon>Fungi incertae sedis</taxon>
        <taxon>Chytridiomycota</taxon>
        <taxon>Chytridiomycota incertae sedis</taxon>
        <taxon>Neocallimastigomycetes</taxon>
        <taxon>Neocallimastigales</taxon>
        <taxon>Neocallimastigaceae</taxon>
        <taxon>Anaeromyces</taxon>
    </lineage>
</organism>
<evidence type="ECO:0000256" key="9">
    <source>
        <dbReference type="SAM" id="MobiDB-lite"/>
    </source>
</evidence>